<dbReference type="EMBL" id="BMOD01000002">
    <property type="protein sequence ID" value="GGJ24429.1"/>
    <property type="molecule type" value="Genomic_DNA"/>
</dbReference>
<dbReference type="RefSeq" id="WP_189000268.1">
    <property type="nucleotide sequence ID" value="NZ_BMOD01000002.1"/>
</dbReference>
<proteinExistence type="predicted"/>
<evidence type="ECO:0000313" key="2">
    <source>
        <dbReference type="Proteomes" id="UP000632222"/>
    </source>
</evidence>
<sequence length="77" mass="8443">MDQVRFVADAQLFEGNRVQFDELPETVQASLKAQLGSFELSTYDVVILENATVNGKPQTSPYVAVRLGSISSINLEP</sequence>
<keyword evidence="2" id="KW-1185">Reference proteome</keyword>
<comment type="caution">
    <text evidence="1">The sequence shown here is derived from an EMBL/GenBank/DDBJ whole genome shotgun (WGS) entry which is preliminary data.</text>
</comment>
<reference evidence="2" key="1">
    <citation type="journal article" date="2019" name="Int. J. Syst. Evol. Microbiol.">
        <title>The Global Catalogue of Microorganisms (GCM) 10K type strain sequencing project: providing services to taxonomists for standard genome sequencing and annotation.</title>
        <authorList>
            <consortium name="The Broad Institute Genomics Platform"/>
            <consortium name="The Broad Institute Genome Sequencing Center for Infectious Disease"/>
            <person name="Wu L."/>
            <person name="Ma J."/>
        </authorList>
    </citation>
    <scope>NUCLEOTIDE SEQUENCE [LARGE SCALE GENOMIC DNA]</scope>
    <source>
        <strain evidence="2">JCM 14370</strain>
    </source>
</reference>
<name>A0ABQ2CXU0_9DEIO</name>
<gene>
    <name evidence="1" type="ORF">GCM10008938_08200</name>
</gene>
<accession>A0ABQ2CXU0</accession>
<organism evidence="1 2">
    <name type="scientific">Deinococcus roseus</name>
    <dbReference type="NCBI Taxonomy" id="392414"/>
    <lineage>
        <taxon>Bacteria</taxon>
        <taxon>Thermotogati</taxon>
        <taxon>Deinococcota</taxon>
        <taxon>Deinococci</taxon>
        <taxon>Deinococcales</taxon>
        <taxon>Deinococcaceae</taxon>
        <taxon>Deinococcus</taxon>
    </lineage>
</organism>
<protein>
    <submittedName>
        <fullName evidence="1">Uncharacterized protein</fullName>
    </submittedName>
</protein>
<dbReference type="Proteomes" id="UP000632222">
    <property type="component" value="Unassembled WGS sequence"/>
</dbReference>
<evidence type="ECO:0000313" key="1">
    <source>
        <dbReference type="EMBL" id="GGJ24429.1"/>
    </source>
</evidence>